<comment type="similarity">
    <text evidence="1">Belongs to the Gfa family.</text>
</comment>
<sequence>DSGNTRTRHFCPVCGSRLFSENTRLPDIIGISVGSFDDSSWFKPEVILYVSQRPVWDVIDSEIETHELM</sequence>
<dbReference type="Gene3D" id="3.90.1590.10">
    <property type="entry name" value="glutathione-dependent formaldehyde- activating enzyme (gfa)"/>
    <property type="match status" value="1"/>
</dbReference>
<evidence type="ECO:0000259" key="4">
    <source>
        <dbReference type="Pfam" id="PF04828"/>
    </source>
</evidence>
<reference evidence="5" key="1">
    <citation type="submission" date="2018-06" db="EMBL/GenBank/DDBJ databases">
        <authorList>
            <person name="Zhirakovskaya E."/>
        </authorList>
    </citation>
    <scope>NUCLEOTIDE SEQUENCE</scope>
</reference>
<dbReference type="GO" id="GO:0046872">
    <property type="term" value="F:metal ion binding"/>
    <property type="evidence" value="ECO:0007669"/>
    <property type="project" value="UniProtKB-KW"/>
</dbReference>
<keyword evidence="3" id="KW-0862">Zinc</keyword>
<keyword evidence="2" id="KW-0479">Metal-binding</keyword>
<dbReference type="EMBL" id="UOEO01000186">
    <property type="protein sequence ID" value="VAW21834.1"/>
    <property type="molecule type" value="Genomic_DNA"/>
</dbReference>
<protein>
    <recommendedName>
        <fullName evidence="4">CENP-V/GFA domain-containing protein</fullName>
    </recommendedName>
</protein>
<dbReference type="SUPFAM" id="SSF51316">
    <property type="entry name" value="Mss4-like"/>
    <property type="match status" value="1"/>
</dbReference>
<evidence type="ECO:0000256" key="2">
    <source>
        <dbReference type="ARBA" id="ARBA00022723"/>
    </source>
</evidence>
<evidence type="ECO:0000313" key="5">
    <source>
        <dbReference type="EMBL" id="VAW21834.1"/>
    </source>
</evidence>
<dbReference type="InterPro" id="IPR006913">
    <property type="entry name" value="CENP-V/GFA"/>
</dbReference>
<dbReference type="AlphaFoldDB" id="A0A3B0UNW9"/>
<organism evidence="5">
    <name type="scientific">hydrothermal vent metagenome</name>
    <dbReference type="NCBI Taxonomy" id="652676"/>
    <lineage>
        <taxon>unclassified sequences</taxon>
        <taxon>metagenomes</taxon>
        <taxon>ecological metagenomes</taxon>
    </lineage>
</organism>
<dbReference type="InterPro" id="IPR011057">
    <property type="entry name" value="Mss4-like_sf"/>
</dbReference>
<gene>
    <name evidence="5" type="ORF">MNBD_ALPHA12-493</name>
</gene>
<dbReference type="GO" id="GO:0016846">
    <property type="term" value="F:carbon-sulfur lyase activity"/>
    <property type="evidence" value="ECO:0007669"/>
    <property type="project" value="InterPro"/>
</dbReference>
<dbReference type="Pfam" id="PF04828">
    <property type="entry name" value="GFA"/>
    <property type="match status" value="1"/>
</dbReference>
<accession>A0A3B0UNW9</accession>
<feature type="non-terminal residue" evidence="5">
    <location>
        <position position="1"/>
    </location>
</feature>
<name>A0A3B0UNW9_9ZZZZ</name>
<evidence type="ECO:0000256" key="3">
    <source>
        <dbReference type="ARBA" id="ARBA00022833"/>
    </source>
</evidence>
<proteinExistence type="inferred from homology"/>
<evidence type="ECO:0000256" key="1">
    <source>
        <dbReference type="ARBA" id="ARBA00005495"/>
    </source>
</evidence>
<feature type="domain" description="CENP-V/GFA" evidence="4">
    <location>
        <begin position="1"/>
        <end position="51"/>
    </location>
</feature>